<dbReference type="NCBIfam" id="TIGR00254">
    <property type="entry name" value="GGDEF"/>
    <property type="match status" value="1"/>
</dbReference>
<evidence type="ECO:0000259" key="4">
    <source>
        <dbReference type="PROSITE" id="PS50887"/>
    </source>
</evidence>
<evidence type="ECO:0000256" key="3">
    <source>
        <dbReference type="SAM" id="Phobius"/>
    </source>
</evidence>
<dbReference type="EMBL" id="JAGXFD010000001">
    <property type="protein sequence ID" value="MBZ9567623.1"/>
    <property type="molecule type" value="Genomic_DNA"/>
</dbReference>
<dbReference type="InterPro" id="IPR000160">
    <property type="entry name" value="GGDEF_dom"/>
</dbReference>
<dbReference type="InterPro" id="IPR050469">
    <property type="entry name" value="Diguanylate_Cyclase"/>
</dbReference>
<dbReference type="PROSITE" id="PS50887">
    <property type="entry name" value="GGDEF"/>
    <property type="match status" value="1"/>
</dbReference>
<dbReference type="EC" id="2.7.7.65" evidence="1"/>
<dbReference type="SMART" id="SM00267">
    <property type="entry name" value="GGDEF"/>
    <property type="match status" value="1"/>
</dbReference>
<feature type="domain" description="GGDEF" evidence="4">
    <location>
        <begin position="224"/>
        <end position="357"/>
    </location>
</feature>
<comment type="caution">
    <text evidence="5">The sequence shown here is derived from an EMBL/GenBank/DDBJ whole genome shotgun (WGS) entry which is preliminary data.</text>
</comment>
<dbReference type="Gene3D" id="3.30.70.270">
    <property type="match status" value="1"/>
</dbReference>
<proteinExistence type="predicted"/>
<dbReference type="CDD" id="cd01949">
    <property type="entry name" value="GGDEF"/>
    <property type="match status" value="1"/>
</dbReference>
<evidence type="ECO:0000313" key="6">
    <source>
        <dbReference type="Proteomes" id="UP001319883"/>
    </source>
</evidence>
<keyword evidence="3" id="KW-1133">Transmembrane helix</keyword>
<dbReference type="RefSeq" id="WP_224415566.1">
    <property type="nucleotide sequence ID" value="NZ_JAGXFC010000001.1"/>
</dbReference>
<evidence type="ECO:0000256" key="2">
    <source>
        <dbReference type="ARBA" id="ARBA00034247"/>
    </source>
</evidence>
<dbReference type="PANTHER" id="PTHR45138">
    <property type="entry name" value="REGULATORY COMPONENTS OF SENSORY TRANSDUCTION SYSTEM"/>
    <property type="match status" value="1"/>
</dbReference>
<feature type="transmembrane region" description="Helical" evidence="3">
    <location>
        <begin position="35"/>
        <end position="53"/>
    </location>
</feature>
<comment type="catalytic activity">
    <reaction evidence="2">
        <text>2 GTP = 3',3'-c-di-GMP + 2 diphosphate</text>
        <dbReference type="Rhea" id="RHEA:24898"/>
        <dbReference type="ChEBI" id="CHEBI:33019"/>
        <dbReference type="ChEBI" id="CHEBI:37565"/>
        <dbReference type="ChEBI" id="CHEBI:58805"/>
        <dbReference type="EC" id="2.7.7.65"/>
    </reaction>
</comment>
<evidence type="ECO:0000313" key="5">
    <source>
        <dbReference type="EMBL" id="MBZ9567623.1"/>
    </source>
</evidence>
<feature type="transmembrane region" description="Helical" evidence="3">
    <location>
        <begin position="84"/>
        <end position="104"/>
    </location>
</feature>
<dbReference type="Proteomes" id="UP001319883">
    <property type="component" value="Unassembled WGS sequence"/>
</dbReference>
<dbReference type="SUPFAM" id="SSF55073">
    <property type="entry name" value="Nucleotide cyclase"/>
    <property type="match status" value="1"/>
</dbReference>
<organism evidence="5 6">
    <name type="scientific">Modicisalibacter tunisiensis</name>
    <dbReference type="NCBI Taxonomy" id="390637"/>
    <lineage>
        <taxon>Bacteria</taxon>
        <taxon>Pseudomonadati</taxon>
        <taxon>Pseudomonadota</taxon>
        <taxon>Gammaproteobacteria</taxon>
        <taxon>Oceanospirillales</taxon>
        <taxon>Halomonadaceae</taxon>
        <taxon>Modicisalibacter</taxon>
    </lineage>
</organism>
<dbReference type="PANTHER" id="PTHR45138:SF9">
    <property type="entry name" value="DIGUANYLATE CYCLASE DGCM-RELATED"/>
    <property type="match status" value="1"/>
</dbReference>
<dbReference type="InterPro" id="IPR029787">
    <property type="entry name" value="Nucleotide_cyclase"/>
</dbReference>
<dbReference type="Pfam" id="PF00990">
    <property type="entry name" value="GGDEF"/>
    <property type="match status" value="1"/>
</dbReference>
<keyword evidence="6" id="KW-1185">Reference proteome</keyword>
<feature type="transmembrane region" description="Helical" evidence="3">
    <location>
        <begin position="110"/>
        <end position="125"/>
    </location>
</feature>
<evidence type="ECO:0000256" key="1">
    <source>
        <dbReference type="ARBA" id="ARBA00012528"/>
    </source>
</evidence>
<feature type="transmembrane region" description="Helical" evidence="3">
    <location>
        <begin position="59"/>
        <end position="77"/>
    </location>
</feature>
<reference evidence="5 6" key="1">
    <citation type="submission" date="2021-05" db="EMBL/GenBank/DDBJ databases">
        <title>Petroleum and Energy Research Collection (APPE): ex situ preservation of microbial diversity associated with the oil industry and exploitation of its biotechnological potential.</title>
        <authorList>
            <person name="Paixao C.T.M."/>
            <person name="Gomes M.B."/>
            <person name="Oliveira V.M."/>
        </authorList>
    </citation>
    <scope>NUCLEOTIDE SEQUENCE [LARGE SCALE GENOMIC DNA]</scope>
    <source>
        <strain evidence="5 6">LIT2</strain>
    </source>
</reference>
<gene>
    <name evidence="5" type="ORF">KGQ91_08000</name>
</gene>
<name>A0ABS7WZK4_9GAMM</name>
<dbReference type="InterPro" id="IPR043128">
    <property type="entry name" value="Rev_trsase/Diguanyl_cyclase"/>
</dbReference>
<keyword evidence="3" id="KW-0472">Membrane</keyword>
<protein>
    <recommendedName>
        <fullName evidence="1">diguanylate cyclase</fullName>
        <ecNumber evidence="1">2.7.7.65</ecNumber>
    </recommendedName>
</protein>
<feature type="transmembrane region" description="Helical" evidence="3">
    <location>
        <begin position="159"/>
        <end position="180"/>
    </location>
</feature>
<keyword evidence="3" id="KW-0812">Transmembrane</keyword>
<sequence length="378" mass="41947">MRGIFRPLQARLARMLPVRALPPERQRYFHTLSRLYLIAIITYVVDLIPLFWLLGSRRLLAVSLVGLAVTLVAREIHRRGYMSSAVLLLLGMMTVHMLSALQVYGSGRGFELYFALTLLITYISALDQRLKWLVSTGVLTLTAWQLVRDGASGGMLAPGVANAVLVVNLATVSVLFGVILRQLEGVTERLEVSYRRQANHDALTGVYNRRAALKAVERAQFDGAPFALLMLDIDHFKRINDTYGHKCGDRALCHVVECLRLNLRDEDMLGRYGGEEFIAVLQGMDREEAMGVARRLRACVSDTPYETQSHGTLSLTVSIGVAVPREAADLDALVALADQRLYAAKRSGRNRVCGHDIESPAAREAMREMPLAFAPSRS</sequence>
<accession>A0ABS7WZK4</accession>